<keyword evidence="1" id="KW-1133">Transmembrane helix</keyword>
<keyword evidence="1" id="KW-0472">Membrane</keyword>
<sequence>MRLMQNPESETRHIYRERLTPSLWMLVVIALAGPMVSLVFAPIDSGFALILGVVVSLVLVALSITLSPILRVRGTVLHVGRAYIDARWLGEPVEFTGDEARARRTRDIARDGWHFLRGGIDGLVIVPVTDPADPMNSWTISTRTPDRLAAAIRAARDAT</sequence>
<accession>A0ABU8L9V2</accession>
<feature type="transmembrane region" description="Helical" evidence="1">
    <location>
        <begin position="21"/>
        <end position="41"/>
    </location>
</feature>
<gene>
    <name evidence="2" type="ORF">WDU99_03870</name>
</gene>
<reference evidence="2 3" key="1">
    <citation type="submission" date="2024-02" db="EMBL/GenBank/DDBJ databases">
        <authorList>
            <person name="Saticioglu I.B."/>
        </authorList>
    </citation>
    <scope>NUCLEOTIDE SEQUENCE [LARGE SCALE GENOMIC DNA]</scope>
    <source>
        <strain evidence="2 3">Mu-80</strain>
    </source>
</reference>
<name>A0ABU8L9V2_9MICO</name>
<keyword evidence="1" id="KW-0812">Transmembrane</keyword>
<dbReference type="RefSeq" id="WP_337331135.1">
    <property type="nucleotide sequence ID" value="NZ_JBBDGM010000003.1"/>
</dbReference>
<dbReference type="EMBL" id="JBBDGM010000003">
    <property type="protein sequence ID" value="MEJ1087452.1"/>
    <property type="molecule type" value="Genomic_DNA"/>
</dbReference>
<proteinExistence type="predicted"/>
<evidence type="ECO:0000256" key="1">
    <source>
        <dbReference type="SAM" id="Phobius"/>
    </source>
</evidence>
<feature type="transmembrane region" description="Helical" evidence="1">
    <location>
        <begin position="47"/>
        <end position="70"/>
    </location>
</feature>
<evidence type="ECO:0000313" key="3">
    <source>
        <dbReference type="Proteomes" id="UP001371224"/>
    </source>
</evidence>
<dbReference type="Proteomes" id="UP001371224">
    <property type="component" value="Unassembled WGS sequence"/>
</dbReference>
<protein>
    <submittedName>
        <fullName evidence="2">DUF3093 family protein</fullName>
    </submittedName>
</protein>
<dbReference type="InterPro" id="IPR021443">
    <property type="entry name" value="DUF3093"/>
</dbReference>
<dbReference type="Pfam" id="PF11292">
    <property type="entry name" value="DUF3093"/>
    <property type="match status" value="1"/>
</dbReference>
<evidence type="ECO:0000313" key="2">
    <source>
        <dbReference type="EMBL" id="MEJ1087452.1"/>
    </source>
</evidence>
<keyword evidence="3" id="KW-1185">Reference proteome</keyword>
<comment type="caution">
    <text evidence="2">The sequence shown here is derived from an EMBL/GenBank/DDBJ whole genome shotgun (WGS) entry which is preliminary data.</text>
</comment>
<organism evidence="2 3">
    <name type="scientific">Microbacterium bandirmense</name>
    <dbReference type="NCBI Taxonomy" id="3122050"/>
    <lineage>
        <taxon>Bacteria</taxon>
        <taxon>Bacillati</taxon>
        <taxon>Actinomycetota</taxon>
        <taxon>Actinomycetes</taxon>
        <taxon>Micrococcales</taxon>
        <taxon>Microbacteriaceae</taxon>
        <taxon>Microbacterium</taxon>
    </lineage>
</organism>